<feature type="transmembrane region" description="Helical" evidence="1">
    <location>
        <begin position="38"/>
        <end position="57"/>
    </location>
</feature>
<accession>A0A0B2V7H8</accession>
<name>A0A0B2V7H8_TOXCA</name>
<keyword evidence="1" id="KW-0472">Membrane</keyword>
<proteinExistence type="predicted"/>
<sequence>MVPKKWMMLCNAPRIGFISFALVAYQVIRFLFLSSPLVLPTMLLFNGCELLLLRALCLKAYLLSRRSCRVYVGRKVTLLKSHSACLYGCCCSSTCFDVAWSSKRVQTIVNHQWDTGW</sequence>
<feature type="transmembrane region" description="Helical" evidence="1">
    <location>
        <begin position="12"/>
        <end position="32"/>
    </location>
</feature>
<feature type="non-terminal residue" evidence="2">
    <location>
        <position position="117"/>
    </location>
</feature>
<dbReference type="Proteomes" id="UP000031036">
    <property type="component" value="Unassembled WGS sequence"/>
</dbReference>
<organism evidence="2 3">
    <name type="scientific">Toxocara canis</name>
    <name type="common">Canine roundworm</name>
    <dbReference type="NCBI Taxonomy" id="6265"/>
    <lineage>
        <taxon>Eukaryota</taxon>
        <taxon>Metazoa</taxon>
        <taxon>Ecdysozoa</taxon>
        <taxon>Nematoda</taxon>
        <taxon>Chromadorea</taxon>
        <taxon>Rhabditida</taxon>
        <taxon>Spirurina</taxon>
        <taxon>Ascaridomorpha</taxon>
        <taxon>Ascaridoidea</taxon>
        <taxon>Toxocaridae</taxon>
        <taxon>Toxocara</taxon>
    </lineage>
</organism>
<protein>
    <submittedName>
        <fullName evidence="2">Uncharacterized protein</fullName>
    </submittedName>
</protein>
<evidence type="ECO:0000313" key="3">
    <source>
        <dbReference type="Proteomes" id="UP000031036"/>
    </source>
</evidence>
<keyword evidence="1" id="KW-1133">Transmembrane helix</keyword>
<keyword evidence="1" id="KW-0812">Transmembrane</keyword>
<comment type="caution">
    <text evidence="2">The sequence shown here is derived from an EMBL/GenBank/DDBJ whole genome shotgun (WGS) entry which is preliminary data.</text>
</comment>
<gene>
    <name evidence="2" type="ORF">Tcan_01013</name>
</gene>
<dbReference type="EMBL" id="JPKZ01002298">
    <property type="protein sequence ID" value="KHN77417.1"/>
    <property type="molecule type" value="Genomic_DNA"/>
</dbReference>
<evidence type="ECO:0000313" key="2">
    <source>
        <dbReference type="EMBL" id="KHN77417.1"/>
    </source>
</evidence>
<keyword evidence="3" id="KW-1185">Reference proteome</keyword>
<evidence type="ECO:0000256" key="1">
    <source>
        <dbReference type="SAM" id="Phobius"/>
    </source>
</evidence>
<dbReference type="AlphaFoldDB" id="A0A0B2V7H8"/>
<reference evidence="2 3" key="1">
    <citation type="submission" date="2014-11" db="EMBL/GenBank/DDBJ databases">
        <title>Genetic blueprint of the zoonotic pathogen Toxocara canis.</title>
        <authorList>
            <person name="Zhu X.-Q."/>
            <person name="Korhonen P.K."/>
            <person name="Cai H."/>
            <person name="Young N.D."/>
            <person name="Nejsum P."/>
            <person name="von Samson-Himmelstjerna G."/>
            <person name="Boag P.R."/>
            <person name="Tan P."/>
            <person name="Li Q."/>
            <person name="Min J."/>
            <person name="Yang Y."/>
            <person name="Wang X."/>
            <person name="Fang X."/>
            <person name="Hall R.S."/>
            <person name="Hofmann A."/>
            <person name="Sternberg P.W."/>
            <person name="Jex A.R."/>
            <person name="Gasser R.B."/>
        </authorList>
    </citation>
    <scope>NUCLEOTIDE SEQUENCE [LARGE SCALE GENOMIC DNA]</scope>
    <source>
        <strain evidence="2">PN_DK_2014</strain>
    </source>
</reference>